<sequence>MASKRRNMDLVSSVVRVRLERTEKKACRQSRVQRCTWRATETAEVTYLEISAIEVVIREPSCRFQHPKKWIRQEGVRGQRLGWTKAVSAFNFLRDLVAGGGCQRQEGPYPAHRLEIDWGTAIICRKFVDPYTLREQRLSTSDLAAEAYLNGTAYVYFIRRVRSTATALEVEHTTPVHRHNDTSSYTQLWDNSSDIYTIHCPLFRVNYSCGTMRVSGSCVSGKSKSAHQEEMCGWSQCAFTDPG</sequence>
<evidence type="ECO:0000313" key="1">
    <source>
        <dbReference type="EMBL" id="KAL1137824.1"/>
    </source>
</evidence>
<evidence type="ECO:0000313" key="2">
    <source>
        <dbReference type="Proteomes" id="UP001558652"/>
    </source>
</evidence>
<organism evidence="1 2">
    <name type="scientific">Ranatra chinensis</name>
    <dbReference type="NCBI Taxonomy" id="642074"/>
    <lineage>
        <taxon>Eukaryota</taxon>
        <taxon>Metazoa</taxon>
        <taxon>Ecdysozoa</taxon>
        <taxon>Arthropoda</taxon>
        <taxon>Hexapoda</taxon>
        <taxon>Insecta</taxon>
        <taxon>Pterygota</taxon>
        <taxon>Neoptera</taxon>
        <taxon>Paraneoptera</taxon>
        <taxon>Hemiptera</taxon>
        <taxon>Heteroptera</taxon>
        <taxon>Panheteroptera</taxon>
        <taxon>Nepomorpha</taxon>
        <taxon>Nepidae</taxon>
        <taxon>Ranatrinae</taxon>
        <taxon>Ranatra</taxon>
    </lineage>
</organism>
<dbReference type="Proteomes" id="UP001558652">
    <property type="component" value="Unassembled WGS sequence"/>
</dbReference>
<dbReference type="EMBL" id="JBFDAA010000004">
    <property type="protein sequence ID" value="KAL1137824.1"/>
    <property type="molecule type" value="Genomic_DNA"/>
</dbReference>
<gene>
    <name evidence="1" type="ORF">AAG570_009520</name>
</gene>
<proteinExistence type="predicted"/>
<evidence type="ECO:0008006" key="3">
    <source>
        <dbReference type="Google" id="ProtNLM"/>
    </source>
</evidence>
<reference evidence="1 2" key="1">
    <citation type="submission" date="2024-07" db="EMBL/GenBank/DDBJ databases">
        <title>Chromosome-level genome assembly of the water stick insect Ranatra chinensis (Heteroptera: Nepidae).</title>
        <authorList>
            <person name="Liu X."/>
        </authorList>
    </citation>
    <scope>NUCLEOTIDE SEQUENCE [LARGE SCALE GENOMIC DNA]</scope>
    <source>
        <strain evidence="1">Cailab_2021Rc</strain>
        <tissue evidence="1">Muscle</tissue>
    </source>
</reference>
<dbReference type="AlphaFoldDB" id="A0ABD0YRG8"/>
<comment type="caution">
    <text evidence="1">The sequence shown here is derived from an EMBL/GenBank/DDBJ whole genome shotgun (WGS) entry which is preliminary data.</text>
</comment>
<keyword evidence="2" id="KW-1185">Reference proteome</keyword>
<protein>
    <recommendedName>
        <fullName evidence="3">Leishmanolysin-like peptidase</fullName>
    </recommendedName>
</protein>
<accession>A0ABD0YRG8</accession>
<name>A0ABD0YRG8_9HEMI</name>